<protein>
    <submittedName>
        <fullName evidence="12">Cytochrome P450</fullName>
    </submittedName>
</protein>
<dbReference type="PROSITE" id="PS00086">
    <property type="entry name" value="CYTOCHROME_P450"/>
    <property type="match status" value="1"/>
</dbReference>
<comment type="cofactor">
    <cofactor evidence="1 9">
        <name>heme</name>
        <dbReference type="ChEBI" id="CHEBI:30413"/>
    </cofactor>
</comment>
<dbReference type="InterPro" id="IPR036396">
    <property type="entry name" value="Cyt_P450_sf"/>
</dbReference>
<evidence type="ECO:0000256" key="10">
    <source>
        <dbReference type="RuleBase" id="RU000461"/>
    </source>
</evidence>
<dbReference type="AlphaFoldDB" id="A0A0H2RU38"/>
<dbReference type="GO" id="GO:0004497">
    <property type="term" value="F:monooxygenase activity"/>
    <property type="evidence" value="ECO:0007669"/>
    <property type="project" value="UniProtKB-KW"/>
</dbReference>
<evidence type="ECO:0000256" key="7">
    <source>
        <dbReference type="ARBA" id="ARBA00023004"/>
    </source>
</evidence>
<organism evidence="12 13">
    <name type="scientific">Schizopora paradoxa</name>
    <dbReference type="NCBI Taxonomy" id="27342"/>
    <lineage>
        <taxon>Eukaryota</taxon>
        <taxon>Fungi</taxon>
        <taxon>Dikarya</taxon>
        <taxon>Basidiomycota</taxon>
        <taxon>Agaricomycotina</taxon>
        <taxon>Agaricomycetes</taxon>
        <taxon>Hymenochaetales</taxon>
        <taxon>Schizoporaceae</taxon>
        <taxon>Schizopora</taxon>
    </lineage>
</organism>
<dbReference type="OrthoDB" id="2789670at2759"/>
<keyword evidence="11" id="KW-1133">Transmembrane helix</keyword>
<keyword evidence="7 9" id="KW-0408">Iron</keyword>
<feature type="binding site" description="axial binding residue" evidence="9">
    <location>
        <position position="441"/>
    </location>
    <ligand>
        <name>heme</name>
        <dbReference type="ChEBI" id="CHEBI:30413"/>
    </ligand>
    <ligandPart>
        <name>Fe</name>
        <dbReference type="ChEBI" id="CHEBI:18248"/>
    </ligandPart>
</feature>
<evidence type="ECO:0000313" key="12">
    <source>
        <dbReference type="EMBL" id="KLO15505.1"/>
    </source>
</evidence>
<evidence type="ECO:0000256" key="8">
    <source>
        <dbReference type="ARBA" id="ARBA00023033"/>
    </source>
</evidence>
<dbReference type="InterPro" id="IPR050364">
    <property type="entry name" value="Cytochrome_P450_fung"/>
</dbReference>
<feature type="transmembrane region" description="Helical" evidence="11">
    <location>
        <begin position="6"/>
        <end position="26"/>
    </location>
</feature>
<evidence type="ECO:0000313" key="13">
    <source>
        <dbReference type="Proteomes" id="UP000053477"/>
    </source>
</evidence>
<gene>
    <name evidence="12" type="ORF">SCHPADRAFT_938618</name>
</gene>
<keyword evidence="11" id="KW-0812">Transmembrane</keyword>
<dbReference type="GO" id="GO:0005506">
    <property type="term" value="F:iron ion binding"/>
    <property type="evidence" value="ECO:0007669"/>
    <property type="project" value="InterPro"/>
</dbReference>
<dbReference type="PRINTS" id="PR00463">
    <property type="entry name" value="EP450I"/>
</dbReference>
<dbReference type="PANTHER" id="PTHR46300">
    <property type="entry name" value="P450, PUTATIVE (EUROFUNG)-RELATED-RELATED"/>
    <property type="match status" value="1"/>
</dbReference>
<dbReference type="PANTHER" id="PTHR46300:SF7">
    <property type="entry name" value="P450, PUTATIVE (EUROFUNG)-RELATED"/>
    <property type="match status" value="1"/>
</dbReference>
<dbReference type="InterPro" id="IPR002401">
    <property type="entry name" value="Cyt_P450_E_grp-I"/>
</dbReference>
<comment type="pathway">
    <text evidence="2">Secondary metabolite biosynthesis.</text>
</comment>
<dbReference type="InterPro" id="IPR001128">
    <property type="entry name" value="Cyt_P450"/>
</dbReference>
<sequence>MKMESLVHFVPIACSVWLVYLVIKYLQQVRNNKTKYPPGPKGFPVFGNILSMPKKLDWIQYQELGRTYGDIVFMKNPGCSTLVINSYEAAIELLDKRSNTYSSRPTMTMVTELEGWNFMLAWRRYNDGLKEARQRIHHFLQPRKVRNYEAIQLNATHKLLRDILRAPEGFLHHIRHAAGGIIMMFSYGHEVADEQDPFVELAERGLSELSDFGRFFFVDVFPILKYVPDWIPGAGFKKRANEVRKISTAMRVEPYNETKEALLRGSASPSMLSSLIEMNRDDEGNVLNEELISGYAASIYVAGADTTVSVVSTFVLAMVMHPQAQRRAHAELDDVIGKDTLPRFEDRNKLPYINAIIEECLRWQTITPLGLPHCTSQDDHYNGYFIPAGTIVHANLWCMLRNPEDYPQPDKFIPERWFAENGNPTPRLASKIAFGFGRRRCIGKAFAESSVFIAVASLLAAFNFEKESGESGQPKNPSGEYSEDFLRYPKPFHCKITPRSEKLEKVIGTLLPSLV</sequence>
<dbReference type="CDD" id="cd11065">
    <property type="entry name" value="CYP64-like"/>
    <property type="match status" value="1"/>
</dbReference>
<dbReference type="GO" id="GO:0016705">
    <property type="term" value="F:oxidoreductase activity, acting on paired donors, with incorporation or reduction of molecular oxygen"/>
    <property type="evidence" value="ECO:0007669"/>
    <property type="project" value="InterPro"/>
</dbReference>
<dbReference type="Pfam" id="PF00067">
    <property type="entry name" value="p450"/>
    <property type="match status" value="1"/>
</dbReference>
<evidence type="ECO:0000256" key="6">
    <source>
        <dbReference type="ARBA" id="ARBA00023002"/>
    </source>
</evidence>
<dbReference type="InterPro" id="IPR017972">
    <property type="entry name" value="Cyt_P450_CS"/>
</dbReference>
<keyword evidence="5 9" id="KW-0479">Metal-binding</keyword>
<accession>A0A0H2RU38</accession>
<keyword evidence="13" id="KW-1185">Reference proteome</keyword>
<dbReference type="SUPFAM" id="SSF48264">
    <property type="entry name" value="Cytochrome P450"/>
    <property type="match status" value="1"/>
</dbReference>
<evidence type="ECO:0000256" key="9">
    <source>
        <dbReference type="PIRSR" id="PIRSR602401-1"/>
    </source>
</evidence>
<dbReference type="PRINTS" id="PR00385">
    <property type="entry name" value="P450"/>
</dbReference>
<keyword evidence="8 10" id="KW-0503">Monooxygenase</keyword>
<dbReference type="Proteomes" id="UP000053477">
    <property type="component" value="Unassembled WGS sequence"/>
</dbReference>
<dbReference type="STRING" id="27342.A0A0H2RU38"/>
<evidence type="ECO:0000256" key="3">
    <source>
        <dbReference type="ARBA" id="ARBA00010617"/>
    </source>
</evidence>
<evidence type="ECO:0000256" key="1">
    <source>
        <dbReference type="ARBA" id="ARBA00001971"/>
    </source>
</evidence>
<keyword evidence="4 9" id="KW-0349">Heme</keyword>
<name>A0A0H2RU38_9AGAM</name>
<keyword evidence="11" id="KW-0472">Membrane</keyword>
<evidence type="ECO:0000256" key="11">
    <source>
        <dbReference type="SAM" id="Phobius"/>
    </source>
</evidence>
<dbReference type="EMBL" id="KQ085928">
    <property type="protein sequence ID" value="KLO15505.1"/>
    <property type="molecule type" value="Genomic_DNA"/>
</dbReference>
<evidence type="ECO:0000256" key="2">
    <source>
        <dbReference type="ARBA" id="ARBA00005179"/>
    </source>
</evidence>
<proteinExistence type="inferred from homology"/>
<dbReference type="InParanoid" id="A0A0H2RU38"/>
<reference evidence="12 13" key="1">
    <citation type="submission" date="2015-04" db="EMBL/GenBank/DDBJ databases">
        <title>Complete genome sequence of Schizopora paradoxa KUC8140, a cosmopolitan wood degrader in East Asia.</title>
        <authorList>
            <consortium name="DOE Joint Genome Institute"/>
            <person name="Min B."/>
            <person name="Park H."/>
            <person name="Jang Y."/>
            <person name="Kim J.-J."/>
            <person name="Kim K.H."/>
            <person name="Pangilinan J."/>
            <person name="Lipzen A."/>
            <person name="Riley R."/>
            <person name="Grigoriev I.V."/>
            <person name="Spatafora J.W."/>
            <person name="Choi I.-G."/>
        </authorList>
    </citation>
    <scope>NUCLEOTIDE SEQUENCE [LARGE SCALE GENOMIC DNA]</scope>
    <source>
        <strain evidence="12 13">KUC8140</strain>
    </source>
</reference>
<comment type="similarity">
    <text evidence="3 10">Belongs to the cytochrome P450 family.</text>
</comment>
<keyword evidence="6 10" id="KW-0560">Oxidoreductase</keyword>
<dbReference type="GO" id="GO:0020037">
    <property type="term" value="F:heme binding"/>
    <property type="evidence" value="ECO:0007669"/>
    <property type="project" value="InterPro"/>
</dbReference>
<dbReference type="Gene3D" id="1.10.630.10">
    <property type="entry name" value="Cytochrome P450"/>
    <property type="match status" value="1"/>
</dbReference>
<evidence type="ECO:0000256" key="4">
    <source>
        <dbReference type="ARBA" id="ARBA00022617"/>
    </source>
</evidence>
<evidence type="ECO:0000256" key="5">
    <source>
        <dbReference type="ARBA" id="ARBA00022723"/>
    </source>
</evidence>